<dbReference type="GO" id="GO:0006629">
    <property type="term" value="P:lipid metabolic process"/>
    <property type="evidence" value="ECO:0007669"/>
    <property type="project" value="InterPro"/>
</dbReference>
<dbReference type="PROSITE" id="PS50157">
    <property type="entry name" value="ZINC_FINGER_C2H2_2"/>
    <property type="match status" value="1"/>
</dbReference>
<dbReference type="GO" id="GO:0008270">
    <property type="term" value="F:zinc ion binding"/>
    <property type="evidence" value="ECO:0007669"/>
    <property type="project" value="UniProtKB-KW"/>
</dbReference>
<evidence type="ECO:0000256" key="1">
    <source>
        <dbReference type="PROSITE-ProRule" id="PRU00042"/>
    </source>
</evidence>
<dbReference type="InterPro" id="IPR036236">
    <property type="entry name" value="Znf_C2H2_sf"/>
</dbReference>
<organism evidence="3 4">
    <name type="scientific">Asbolus verrucosus</name>
    <name type="common">Desert ironclad beetle</name>
    <dbReference type="NCBI Taxonomy" id="1661398"/>
    <lineage>
        <taxon>Eukaryota</taxon>
        <taxon>Metazoa</taxon>
        <taxon>Ecdysozoa</taxon>
        <taxon>Arthropoda</taxon>
        <taxon>Hexapoda</taxon>
        <taxon>Insecta</taxon>
        <taxon>Pterygota</taxon>
        <taxon>Neoptera</taxon>
        <taxon>Endopterygota</taxon>
        <taxon>Coleoptera</taxon>
        <taxon>Polyphaga</taxon>
        <taxon>Cucujiformia</taxon>
        <taxon>Tenebrionidae</taxon>
        <taxon>Pimeliinae</taxon>
        <taxon>Asbolus</taxon>
    </lineage>
</organism>
<gene>
    <name evidence="3" type="ORF">BDFB_009987</name>
</gene>
<dbReference type="InterPro" id="IPR017946">
    <property type="entry name" value="PLC-like_Pdiesterase_TIM-brl"/>
</dbReference>
<accession>A0A482WD15</accession>
<comment type="caution">
    <text evidence="3">The sequence shown here is derived from an EMBL/GenBank/DDBJ whole genome shotgun (WGS) entry which is preliminary data.</text>
</comment>
<keyword evidence="1" id="KW-0863">Zinc-finger</keyword>
<dbReference type="FunFam" id="3.30.160.60:FF:002203">
    <property type="entry name" value="Zinc finger protein 142-like Protein"/>
    <property type="match status" value="1"/>
</dbReference>
<evidence type="ECO:0000259" key="2">
    <source>
        <dbReference type="PROSITE" id="PS50157"/>
    </source>
</evidence>
<dbReference type="InterPro" id="IPR051057">
    <property type="entry name" value="PI-PLC_domain"/>
</dbReference>
<dbReference type="Proteomes" id="UP000292052">
    <property type="component" value="Unassembled WGS sequence"/>
</dbReference>
<dbReference type="SUPFAM" id="SSF51695">
    <property type="entry name" value="PLC-like phosphodiesterases"/>
    <property type="match status" value="1"/>
</dbReference>
<dbReference type="OrthoDB" id="1046782at2759"/>
<dbReference type="SUPFAM" id="SSF57667">
    <property type="entry name" value="beta-beta-alpha zinc fingers"/>
    <property type="match status" value="1"/>
</dbReference>
<name>A0A482WD15_ASBVE</name>
<feature type="domain" description="C2H2-type" evidence="2">
    <location>
        <begin position="44"/>
        <end position="72"/>
    </location>
</feature>
<dbReference type="EMBL" id="QDEB01002232">
    <property type="protein sequence ID" value="RZC43056.1"/>
    <property type="molecule type" value="Genomic_DNA"/>
</dbReference>
<proteinExistence type="predicted"/>
<evidence type="ECO:0000313" key="4">
    <source>
        <dbReference type="Proteomes" id="UP000292052"/>
    </source>
</evidence>
<dbReference type="SMART" id="SM00355">
    <property type="entry name" value="ZnF_C2H2"/>
    <property type="match status" value="3"/>
</dbReference>
<dbReference type="Gene3D" id="3.30.160.60">
    <property type="entry name" value="Classic Zinc Finger"/>
    <property type="match status" value="1"/>
</dbReference>
<dbReference type="GO" id="GO:0008081">
    <property type="term" value="F:phosphoric diester hydrolase activity"/>
    <property type="evidence" value="ECO:0007669"/>
    <property type="project" value="InterPro"/>
</dbReference>
<dbReference type="InterPro" id="IPR013087">
    <property type="entry name" value="Znf_C2H2_type"/>
</dbReference>
<dbReference type="CDD" id="cd08616">
    <property type="entry name" value="PI-PLCXD1c"/>
    <property type="match status" value="1"/>
</dbReference>
<dbReference type="PANTHER" id="PTHR13593">
    <property type="match status" value="1"/>
</dbReference>
<dbReference type="PANTHER" id="PTHR13593:SF113">
    <property type="entry name" value="SI:DKEY-266F7.9"/>
    <property type="match status" value="1"/>
</dbReference>
<keyword evidence="4" id="KW-1185">Reference proteome</keyword>
<dbReference type="InterPro" id="IPR042158">
    <property type="entry name" value="PLCXD1/2/3"/>
</dbReference>
<keyword evidence="1" id="KW-0479">Metal-binding</keyword>
<sequence length="399" mass="46471">MKHTDPADVNWFVCDQCAFKTIRKNSLNAHINARHRPFEDIVWFECEYCAYKSKNKSNLKKHIMAKHTDPGDIKWLKCEQCSFETKRKDGLRDHVMVKHTNPENVQWLYCEHCPYKSSHDSTTYAITKNSKMSPDARAPIQYLKFMEPLLRPFMFNWSKTQSVDIAQQLNGGIRYFDLRIATKAASAAFYFVHNLYCEQVDAVFAAINRFLDTHPKEVVILDCQHFFSFNSNAHKRFISLIASVFDKKLLPYTPKTARLSLERMIRIRCQVIVIYRSFAVKLEEFLWPSASLPTPWPNTVSTDRLIACLNEGLKNRNYASGYVSQCVLTPTLWFAIRHLFSSLEAKCVLPLEKQKYAWLRKQKPGVGGVNIVISDFVHYQDNQFSREVISLNQKLLDKF</sequence>
<keyword evidence="1" id="KW-0862">Zinc</keyword>
<reference evidence="3 4" key="1">
    <citation type="submission" date="2017-03" db="EMBL/GenBank/DDBJ databases">
        <title>Genome of the blue death feigning beetle - Asbolus verrucosus.</title>
        <authorList>
            <person name="Rider S.D."/>
        </authorList>
    </citation>
    <scope>NUCLEOTIDE SEQUENCE [LARGE SCALE GENOMIC DNA]</scope>
    <source>
        <strain evidence="3">Butters</strain>
        <tissue evidence="3">Head and leg muscle</tissue>
    </source>
</reference>
<dbReference type="Gene3D" id="3.20.20.190">
    <property type="entry name" value="Phosphatidylinositol (PI) phosphodiesterase"/>
    <property type="match status" value="1"/>
</dbReference>
<dbReference type="AlphaFoldDB" id="A0A482WD15"/>
<evidence type="ECO:0000313" key="3">
    <source>
        <dbReference type="EMBL" id="RZC43056.1"/>
    </source>
</evidence>
<protein>
    <submittedName>
        <fullName evidence="3">PI-PLC X domain-containing protein 3</fullName>
    </submittedName>
</protein>